<evidence type="ECO:0000256" key="2">
    <source>
        <dbReference type="ARBA" id="ARBA00023015"/>
    </source>
</evidence>
<sequence>MPGQDFINFYRHHYAWTTRYASSLNDNLDADELAQVALVSAWMNWEAFNPRKPRAWLKTVVKNAAVDELRRQQRRPVDGDVDVEAALLVATRKDDPAEQAVRAERREQVRALLRELPQQDREILERRFFDEASYEVLSQEFGISYNTARQRVHRAKEKLMELAKKRRITCIALPVTLSGVFGSLRRAWMTAPTGLATTAGAIVFAVGYGTGIFGPETNTDSDVTMRPPSAFTPSTPSTGRADPNGGSAVPSTGTSAATPPSVPAPVPDDESAPPPRSPMTVSVDVPPPDTGPGKKQSHDIRVPTPAGEVRTDNELYSTGPLVGPACDSDPLLPADVACPRERSDG</sequence>
<dbReference type="InterPro" id="IPR013324">
    <property type="entry name" value="RNA_pol_sigma_r3/r4-like"/>
</dbReference>
<dbReference type="InterPro" id="IPR007627">
    <property type="entry name" value="RNA_pol_sigma70_r2"/>
</dbReference>
<evidence type="ECO:0000259" key="8">
    <source>
        <dbReference type="Pfam" id="PF04542"/>
    </source>
</evidence>
<dbReference type="CDD" id="cd06171">
    <property type="entry name" value="Sigma70_r4"/>
    <property type="match status" value="1"/>
</dbReference>
<evidence type="ECO:0000313" key="10">
    <source>
        <dbReference type="EMBL" id="MFC6867963.1"/>
    </source>
</evidence>
<dbReference type="Pfam" id="PF08281">
    <property type="entry name" value="Sigma70_r4_2"/>
    <property type="match status" value="1"/>
</dbReference>
<evidence type="ECO:0000256" key="1">
    <source>
        <dbReference type="ARBA" id="ARBA00010641"/>
    </source>
</evidence>
<dbReference type="Pfam" id="PF04542">
    <property type="entry name" value="Sigma70_r2"/>
    <property type="match status" value="1"/>
</dbReference>
<feature type="compositionally biased region" description="Pro residues" evidence="7">
    <location>
        <begin position="260"/>
        <end position="277"/>
    </location>
</feature>
<reference evidence="11" key="1">
    <citation type="journal article" date="2019" name="Int. J. Syst. Evol. Microbiol.">
        <title>The Global Catalogue of Microorganisms (GCM) 10K type strain sequencing project: providing services to taxonomists for standard genome sequencing and annotation.</title>
        <authorList>
            <consortium name="The Broad Institute Genomics Platform"/>
            <consortium name="The Broad Institute Genome Sequencing Center for Infectious Disease"/>
            <person name="Wu L."/>
            <person name="Ma J."/>
        </authorList>
    </citation>
    <scope>NUCLEOTIDE SEQUENCE [LARGE SCALE GENOMIC DNA]</scope>
    <source>
        <strain evidence="11">KCTC 32255</strain>
    </source>
</reference>
<dbReference type="PANTHER" id="PTHR43133">
    <property type="entry name" value="RNA POLYMERASE ECF-TYPE SIGMA FACTO"/>
    <property type="match status" value="1"/>
</dbReference>
<proteinExistence type="inferred from homology"/>
<dbReference type="RefSeq" id="WP_345399141.1">
    <property type="nucleotide sequence ID" value="NZ_BAABLA010000083.1"/>
</dbReference>
<dbReference type="EMBL" id="JBHSXX010000001">
    <property type="protein sequence ID" value="MFC6867963.1"/>
    <property type="molecule type" value="Genomic_DNA"/>
</dbReference>
<dbReference type="InterPro" id="IPR039425">
    <property type="entry name" value="RNA_pol_sigma-70-like"/>
</dbReference>
<dbReference type="PROSITE" id="PS01063">
    <property type="entry name" value="SIGMA70_ECF"/>
    <property type="match status" value="1"/>
</dbReference>
<gene>
    <name evidence="10" type="ORF">ACFQGD_12465</name>
</gene>
<keyword evidence="4 6" id="KW-0238">DNA-binding</keyword>
<feature type="domain" description="RNA polymerase sigma factor 70 region 4 type 2" evidence="9">
    <location>
        <begin position="106"/>
        <end position="159"/>
    </location>
</feature>
<dbReference type="SUPFAM" id="SSF88659">
    <property type="entry name" value="Sigma3 and sigma4 domains of RNA polymerase sigma factors"/>
    <property type="match status" value="1"/>
</dbReference>
<dbReference type="PANTHER" id="PTHR43133:SF8">
    <property type="entry name" value="RNA POLYMERASE SIGMA FACTOR HI_1459-RELATED"/>
    <property type="match status" value="1"/>
</dbReference>
<feature type="region of interest" description="Disordered" evidence="7">
    <location>
        <begin position="217"/>
        <end position="345"/>
    </location>
</feature>
<comment type="caution">
    <text evidence="10">The sequence shown here is derived from an EMBL/GenBank/DDBJ whole genome shotgun (WGS) entry which is preliminary data.</text>
</comment>
<dbReference type="Gene3D" id="1.10.10.10">
    <property type="entry name" value="Winged helix-like DNA-binding domain superfamily/Winged helix DNA-binding domain"/>
    <property type="match status" value="1"/>
</dbReference>
<dbReference type="InterPro" id="IPR013325">
    <property type="entry name" value="RNA_pol_sigma_r2"/>
</dbReference>
<evidence type="ECO:0000256" key="3">
    <source>
        <dbReference type="ARBA" id="ARBA00023082"/>
    </source>
</evidence>
<dbReference type="InterPro" id="IPR036388">
    <property type="entry name" value="WH-like_DNA-bd_sf"/>
</dbReference>
<evidence type="ECO:0000256" key="7">
    <source>
        <dbReference type="SAM" id="MobiDB-lite"/>
    </source>
</evidence>
<keyword evidence="5 6" id="KW-0804">Transcription</keyword>
<name>A0ABW2C0E8_9PSEU</name>
<evidence type="ECO:0000259" key="9">
    <source>
        <dbReference type="Pfam" id="PF08281"/>
    </source>
</evidence>
<evidence type="ECO:0000256" key="6">
    <source>
        <dbReference type="RuleBase" id="RU000716"/>
    </source>
</evidence>
<feature type="compositionally biased region" description="Low complexity" evidence="7">
    <location>
        <begin position="245"/>
        <end position="259"/>
    </location>
</feature>
<organism evidence="10 11">
    <name type="scientific">Haloechinothrix salitolerans</name>
    <dbReference type="NCBI Taxonomy" id="926830"/>
    <lineage>
        <taxon>Bacteria</taxon>
        <taxon>Bacillati</taxon>
        <taxon>Actinomycetota</taxon>
        <taxon>Actinomycetes</taxon>
        <taxon>Pseudonocardiales</taxon>
        <taxon>Pseudonocardiaceae</taxon>
        <taxon>Haloechinothrix</taxon>
    </lineage>
</organism>
<protein>
    <recommendedName>
        <fullName evidence="6">RNA polymerase sigma factor</fullName>
    </recommendedName>
</protein>
<dbReference type="InterPro" id="IPR013249">
    <property type="entry name" value="RNA_pol_sigma70_r4_t2"/>
</dbReference>
<evidence type="ECO:0000256" key="5">
    <source>
        <dbReference type="ARBA" id="ARBA00023163"/>
    </source>
</evidence>
<feature type="domain" description="RNA polymerase sigma-70 region 2" evidence="8">
    <location>
        <begin position="9"/>
        <end position="75"/>
    </location>
</feature>
<keyword evidence="3 6" id="KW-0731">Sigma factor</keyword>
<dbReference type="InterPro" id="IPR014284">
    <property type="entry name" value="RNA_pol_sigma-70_dom"/>
</dbReference>
<feature type="compositionally biased region" description="Low complexity" evidence="7">
    <location>
        <begin position="227"/>
        <end position="238"/>
    </location>
</feature>
<accession>A0ABW2C0E8</accession>
<dbReference type="SUPFAM" id="SSF88946">
    <property type="entry name" value="Sigma2 domain of RNA polymerase sigma factors"/>
    <property type="match status" value="1"/>
</dbReference>
<keyword evidence="11" id="KW-1185">Reference proteome</keyword>
<dbReference type="Gene3D" id="1.10.1740.10">
    <property type="match status" value="1"/>
</dbReference>
<dbReference type="InterPro" id="IPR000838">
    <property type="entry name" value="RNA_pol_sigma70_ECF_CS"/>
</dbReference>
<dbReference type="NCBIfam" id="TIGR02937">
    <property type="entry name" value="sigma70-ECF"/>
    <property type="match status" value="1"/>
</dbReference>
<keyword evidence="2 6" id="KW-0805">Transcription regulation</keyword>
<evidence type="ECO:0000256" key="4">
    <source>
        <dbReference type="ARBA" id="ARBA00023125"/>
    </source>
</evidence>
<evidence type="ECO:0000313" key="11">
    <source>
        <dbReference type="Proteomes" id="UP001596337"/>
    </source>
</evidence>
<dbReference type="Proteomes" id="UP001596337">
    <property type="component" value="Unassembled WGS sequence"/>
</dbReference>
<comment type="similarity">
    <text evidence="1 6">Belongs to the sigma-70 factor family. ECF subfamily.</text>
</comment>